<feature type="compositionally biased region" description="Polar residues" evidence="1">
    <location>
        <begin position="49"/>
        <end position="62"/>
    </location>
</feature>
<protein>
    <submittedName>
        <fullName evidence="3">Uncharacterized protein LOC108736383 isoform X2</fullName>
    </submittedName>
</protein>
<feature type="region of interest" description="Disordered" evidence="1">
    <location>
        <begin position="36"/>
        <end position="67"/>
    </location>
</feature>
<evidence type="ECO:0000313" key="2">
    <source>
        <dbReference type="Proteomes" id="UP000192223"/>
    </source>
</evidence>
<proteinExistence type="predicted"/>
<name>A0A1W4WK43_AGRPL</name>
<dbReference type="GeneID" id="108736383"/>
<gene>
    <name evidence="3" type="primary">LOC108736383</name>
</gene>
<keyword evidence="2" id="KW-1185">Reference proteome</keyword>
<reference evidence="3" key="1">
    <citation type="submission" date="2025-08" db="UniProtKB">
        <authorList>
            <consortium name="RefSeq"/>
        </authorList>
    </citation>
    <scope>IDENTIFICATION</scope>
    <source>
        <tissue evidence="3">Entire body</tissue>
    </source>
</reference>
<dbReference type="Proteomes" id="UP000192223">
    <property type="component" value="Unplaced"/>
</dbReference>
<accession>A0A1W4WK43</accession>
<evidence type="ECO:0000256" key="1">
    <source>
        <dbReference type="SAM" id="MobiDB-lite"/>
    </source>
</evidence>
<dbReference type="RefSeq" id="XP_018324289.1">
    <property type="nucleotide sequence ID" value="XM_018468787.2"/>
</dbReference>
<organism evidence="2 3">
    <name type="scientific">Agrilus planipennis</name>
    <name type="common">Emerald ash borer</name>
    <name type="synonym">Agrilus marcopoli</name>
    <dbReference type="NCBI Taxonomy" id="224129"/>
    <lineage>
        <taxon>Eukaryota</taxon>
        <taxon>Metazoa</taxon>
        <taxon>Ecdysozoa</taxon>
        <taxon>Arthropoda</taxon>
        <taxon>Hexapoda</taxon>
        <taxon>Insecta</taxon>
        <taxon>Pterygota</taxon>
        <taxon>Neoptera</taxon>
        <taxon>Endopterygota</taxon>
        <taxon>Coleoptera</taxon>
        <taxon>Polyphaga</taxon>
        <taxon>Elateriformia</taxon>
        <taxon>Buprestoidea</taxon>
        <taxon>Buprestidae</taxon>
        <taxon>Agrilinae</taxon>
        <taxon>Agrilus</taxon>
    </lineage>
</organism>
<evidence type="ECO:0000313" key="3">
    <source>
        <dbReference type="RefSeq" id="XP_018324289.1"/>
    </source>
</evidence>
<dbReference type="AlphaFoldDB" id="A0A1W4WK43"/>
<sequence>MTNAVFTEIYNPKNWIKCAFNCRKHTKTKERFWQSRKTNKKKKEVHQEYPSNTTYLSQQAKQKNSRDNNCMYKADRIITVPLPRLHTEE</sequence>